<evidence type="ECO:0000313" key="3">
    <source>
        <dbReference type="EMBL" id="EFP13549.1"/>
    </source>
</evidence>
<name>E3N0W8_CAERE</name>
<gene>
    <name evidence="3" type="ORF">CRE_10494</name>
</gene>
<evidence type="ECO:0000313" key="4">
    <source>
        <dbReference type="Proteomes" id="UP000008281"/>
    </source>
</evidence>
<keyword evidence="4" id="KW-1185">Reference proteome</keyword>
<dbReference type="InterPro" id="IPR012885">
    <property type="entry name" value="F-box_Sdz-33"/>
</dbReference>
<dbReference type="HOGENOM" id="CLU_017839_0_0_1"/>
<evidence type="ECO:0008006" key="5">
    <source>
        <dbReference type="Google" id="ProtNLM"/>
    </source>
</evidence>
<proteinExistence type="predicted"/>
<dbReference type="Pfam" id="PF07735">
    <property type="entry name" value="FBA_2"/>
    <property type="match status" value="1"/>
</dbReference>
<dbReference type="InParanoid" id="E3N0W8"/>
<evidence type="ECO:0000259" key="1">
    <source>
        <dbReference type="Pfam" id="PF01827"/>
    </source>
</evidence>
<dbReference type="PANTHER" id="PTHR22899">
    <property type="entry name" value="CYCLIN-RELATED F-BOX FAMILY"/>
    <property type="match status" value="1"/>
</dbReference>
<protein>
    <recommendedName>
        <fullName evidence="5">F-box associated domain-containing protein</fullName>
    </recommendedName>
</protein>
<sequence>MSLVYDSIDTLYKRDATRLIIWFNDQKAKVEILLSPIRRECDYKRDRARQLIKSSNNQKTFYYKQAEGSAGASTSVEWHFNKHEVDDYFISVVCEDVEAFVRNKMNQLTKLILTTLDDTYKDEQMLKTNINRMCQCLENSLKLRTEKLKVERFSLSVLEISQVVSAVNLLDREVLWLVTVHLPFDDQVFKAEDFIPLIEGQGRQRLDLRILLNEFSLQMLEEVRKLLTYTSKLNSITICYQTIDEKCIELIAETEHSSNGEYFFKFSIDHADDPTEEMATLTLSDNKRHLNIFEIPSIMSSIASHLGCRQIQLLRKVSRGIRHCVDYIKPDPHIRLYQITIRSISVVVSVDHGLFGQEIINIHQGSLEQRVVRPVNDFDLNTRYQNTCMELLVIGMDKWFWKIKEEEKESVMSTFFKGMRDVLTSRASPLKVTVLKLATHLQCLVMVILPYLDAESLEFIIIRKIEEIDEESTIDLDEISKTEQWSKAKKLWIKDLTVRMSIQEMNILNFEWIGITVETMSREDITIAVSLLSKKANNVSKIFHKLPFCSVDLIVETDHLDVRVGFGMWRQMGLKYYFNTENIPILVNVMFQQRAFTRENSGLPAAQWVERVLDVTNCELISQMDLKGCQQVDVCDTFATLQNIGKLYIVKDCTNIFAKKALEILSPVTTQIILFKIPFETREEFQTFLKSNLNYLNIHTSTFPTFKFALEDLMVTNALKLNLNDGKLNLKEINQFFKNWMENKCDPRLEHLELSTSEDVDEKNLLEGLKTVSLPRDRKRAFHYSKQVDKSSESFSGGYDIRSTDRKKATITLG</sequence>
<dbReference type="Pfam" id="PF01827">
    <property type="entry name" value="FTH"/>
    <property type="match status" value="1"/>
</dbReference>
<organism evidence="4">
    <name type="scientific">Caenorhabditis remanei</name>
    <name type="common">Caenorhabditis vulgaris</name>
    <dbReference type="NCBI Taxonomy" id="31234"/>
    <lineage>
        <taxon>Eukaryota</taxon>
        <taxon>Metazoa</taxon>
        <taxon>Ecdysozoa</taxon>
        <taxon>Nematoda</taxon>
        <taxon>Chromadorea</taxon>
        <taxon>Rhabditida</taxon>
        <taxon>Rhabditina</taxon>
        <taxon>Rhabditomorpha</taxon>
        <taxon>Rhabditoidea</taxon>
        <taxon>Rhabditidae</taxon>
        <taxon>Peloderinae</taxon>
        <taxon>Caenorhabditis</taxon>
    </lineage>
</organism>
<dbReference type="InterPro" id="IPR002900">
    <property type="entry name" value="DUF38/FTH_CAE_spp"/>
</dbReference>
<accession>E3N0W8</accession>
<dbReference type="EMBL" id="DS268506">
    <property type="protein sequence ID" value="EFP13549.1"/>
    <property type="molecule type" value="Genomic_DNA"/>
</dbReference>
<dbReference type="AlphaFoldDB" id="E3N0W8"/>
<dbReference type="Proteomes" id="UP000008281">
    <property type="component" value="Unassembled WGS sequence"/>
</dbReference>
<feature type="domain" description="Sdz-33 F-box" evidence="2">
    <location>
        <begin position="684"/>
        <end position="754"/>
    </location>
</feature>
<dbReference type="InterPro" id="IPR053222">
    <property type="entry name" value="Zygotic_Embryogenesis-Asso"/>
</dbReference>
<evidence type="ECO:0000259" key="2">
    <source>
        <dbReference type="Pfam" id="PF07735"/>
    </source>
</evidence>
<dbReference type="PANTHER" id="PTHR22899:SF0">
    <property type="entry name" value="F-BOX ASSOCIATED DOMAIN-CONTAINING PROTEIN-RELATED"/>
    <property type="match status" value="1"/>
</dbReference>
<reference evidence="3" key="1">
    <citation type="submission" date="2007-07" db="EMBL/GenBank/DDBJ databases">
        <title>PCAP assembly of the Caenorhabditis remanei genome.</title>
        <authorList>
            <consortium name="The Caenorhabditis remanei Sequencing Consortium"/>
            <person name="Wilson R.K."/>
        </authorList>
    </citation>
    <scope>NUCLEOTIDE SEQUENCE [LARGE SCALE GENOMIC DNA]</scope>
    <source>
        <strain evidence="3">PB4641</strain>
    </source>
</reference>
<feature type="domain" description="DUF38" evidence="1">
    <location>
        <begin position="414"/>
        <end position="532"/>
    </location>
</feature>